<dbReference type="GO" id="GO:0003978">
    <property type="term" value="F:UDP-glucose 4-epimerase activity"/>
    <property type="evidence" value="ECO:0007669"/>
    <property type="project" value="UniProtKB-UniRule"/>
</dbReference>
<comment type="function">
    <text evidence="4">Catalyzes two distinct but analogous reactions: the reversible epimerization of UDP-glucose to UDP-galactose and the reversible epimerization of UDP-N-acetylglucosamine to UDP-N-acetylgalactosamine. The reaction with UDP-Gal plays a critical role in the Leloir pathway of galactose catabolism in which galactose is converted to the glycolytic intermediate glucose 6-phosphate. It contributes to the catabolism of dietary galactose and enables the endogenous biosynthesis of both UDP-Gal and UDP-GalNAc when exogenous sources are limited. Both UDP-sugar interconversions are important in the synthesis of glycoproteins and glycolipids.</text>
</comment>
<dbReference type="EMBL" id="BDGG01000008">
    <property type="protein sequence ID" value="GAV02275.1"/>
    <property type="molecule type" value="Genomic_DNA"/>
</dbReference>
<keyword evidence="7" id="KW-0299">Galactose metabolism</keyword>
<keyword evidence="12" id="KW-1185">Reference proteome</keyword>
<dbReference type="CDD" id="cd05247">
    <property type="entry name" value="UDP_G4E_1_SDR_e"/>
    <property type="match status" value="1"/>
</dbReference>
<protein>
    <recommendedName>
        <fullName evidence="9">UDP-glucose 4-epimerase</fullName>
        <ecNumber evidence="9">5.1.3.2</ecNumber>
    </recommendedName>
</protein>
<evidence type="ECO:0000256" key="8">
    <source>
        <dbReference type="ARBA" id="ARBA00023235"/>
    </source>
</evidence>
<feature type="domain" description="NAD(P)-binding" evidence="10">
    <location>
        <begin position="11"/>
        <end position="338"/>
    </location>
</feature>
<name>A0A1D1VKY0_RAMVA</name>
<evidence type="ECO:0000256" key="2">
    <source>
        <dbReference type="ARBA" id="ARBA00000083"/>
    </source>
</evidence>
<comment type="caution">
    <text evidence="11">The sequence shown here is derived from an EMBL/GenBank/DDBJ whole genome shotgun (WGS) entry which is preliminary data.</text>
</comment>
<dbReference type="EC" id="5.1.3.2" evidence="9"/>
<dbReference type="InterPro" id="IPR036291">
    <property type="entry name" value="NAD(P)-bd_dom_sf"/>
</dbReference>
<organism evidence="11 12">
    <name type="scientific">Ramazzottius varieornatus</name>
    <name type="common">Water bear</name>
    <name type="synonym">Tardigrade</name>
    <dbReference type="NCBI Taxonomy" id="947166"/>
    <lineage>
        <taxon>Eukaryota</taxon>
        <taxon>Metazoa</taxon>
        <taxon>Ecdysozoa</taxon>
        <taxon>Tardigrada</taxon>
        <taxon>Eutardigrada</taxon>
        <taxon>Parachela</taxon>
        <taxon>Hypsibioidea</taxon>
        <taxon>Ramazzottiidae</taxon>
        <taxon>Ramazzottius</taxon>
    </lineage>
</organism>
<dbReference type="PANTHER" id="PTHR43725:SF47">
    <property type="entry name" value="UDP-GLUCOSE 4-EPIMERASE"/>
    <property type="match status" value="1"/>
</dbReference>
<dbReference type="OrthoDB" id="9402762at2759"/>
<dbReference type="Pfam" id="PF16363">
    <property type="entry name" value="GDP_Man_Dehyd"/>
    <property type="match status" value="1"/>
</dbReference>
<comment type="subunit">
    <text evidence="9">Homodimer.</text>
</comment>
<dbReference type="PANTHER" id="PTHR43725">
    <property type="entry name" value="UDP-GLUCOSE 4-EPIMERASE"/>
    <property type="match status" value="1"/>
</dbReference>
<dbReference type="Gene3D" id="3.40.50.720">
    <property type="entry name" value="NAD(P)-binding Rossmann-like Domain"/>
    <property type="match status" value="1"/>
</dbReference>
<dbReference type="GO" id="GO:0003974">
    <property type="term" value="F:UDP-N-acetylglucosamine 4-epimerase activity"/>
    <property type="evidence" value="ECO:0007669"/>
    <property type="project" value="UniProtKB-EC"/>
</dbReference>
<dbReference type="AlphaFoldDB" id="A0A1D1VKY0"/>
<evidence type="ECO:0000256" key="7">
    <source>
        <dbReference type="ARBA" id="ARBA00023144"/>
    </source>
</evidence>
<keyword evidence="8 9" id="KW-0413">Isomerase</keyword>
<dbReference type="GO" id="GO:0033499">
    <property type="term" value="P:galactose catabolic process via UDP-galactose, Leloir pathway"/>
    <property type="evidence" value="ECO:0007669"/>
    <property type="project" value="TreeGrafter"/>
</dbReference>
<dbReference type="STRING" id="947166.A0A1D1VKY0"/>
<keyword evidence="6 9" id="KW-0520">NAD</keyword>
<dbReference type="InterPro" id="IPR016040">
    <property type="entry name" value="NAD(P)-bd_dom"/>
</dbReference>
<evidence type="ECO:0000313" key="12">
    <source>
        <dbReference type="Proteomes" id="UP000186922"/>
    </source>
</evidence>
<evidence type="ECO:0000259" key="10">
    <source>
        <dbReference type="Pfam" id="PF16363"/>
    </source>
</evidence>
<accession>A0A1D1VKY0</accession>
<evidence type="ECO:0000256" key="4">
    <source>
        <dbReference type="ARBA" id="ARBA00002760"/>
    </source>
</evidence>
<reference evidence="11 12" key="1">
    <citation type="journal article" date="2016" name="Nat. Commun.">
        <title>Extremotolerant tardigrade genome and improved radiotolerance of human cultured cells by tardigrade-unique protein.</title>
        <authorList>
            <person name="Hashimoto T."/>
            <person name="Horikawa D.D."/>
            <person name="Saito Y."/>
            <person name="Kuwahara H."/>
            <person name="Kozuka-Hata H."/>
            <person name="Shin-I T."/>
            <person name="Minakuchi Y."/>
            <person name="Ohishi K."/>
            <person name="Motoyama A."/>
            <person name="Aizu T."/>
            <person name="Enomoto A."/>
            <person name="Kondo K."/>
            <person name="Tanaka S."/>
            <person name="Hara Y."/>
            <person name="Koshikawa S."/>
            <person name="Sagara H."/>
            <person name="Miura T."/>
            <person name="Yokobori S."/>
            <person name="Miyagawa K."/>
            <person name="Suzuki Y."/>
            <person name="Kubo T."/>
            <person name="Oyama M."/>
            <person name="Kohara Y."/>
            <person name="Fujiyama A."/>
            <person name="Arakawa K."/>
            <person name="Katayama T."/>
            <person name="Toyoda A."/>
            <person name="Kunieda T."/>
        </authorList>
    </citation>
    <scope>NUCLEOTIDE SEQUENCE [LARGE SCALE GENOMIC DNA]</scope>
    <source>
        <strain evidence="11 12">YOKOZUNA-1</strain>
    </source>
</reference>
<comment type="catalytic activity">
    <reaction evidence="2 9">
        <text>UDP-alpha-D-glucose = UDP-alpha-D-galactose</text>
        <dbReference type="Rhea" id="RHEA:22168"/>
        <dbReference type="ChEBI" id="CHEBI:58885"/>
        <dbReference type="ChEBI" id="CHEBI:66914"/>
        <dbReference type="EC" id="5.1.3.2"/>
    </reaction>
</comment>
<sequence>MAEGNSREVVLVTGGAGYVGSHCIVELLNAGYDVVAVDNFANAIADGKGKPVSLDRVEELTKKKIAFETVDMLNSSQLAELFKKYKIFCIIHCAALKAVGESARLPLDYYKNNVAGTLNLLEAARAANVKRIVFSSSATVYGTPQYLPIDEKHPIGVGITNPYGKTKYMVEEILKDLHASDESWDILILRYFNPVGAHESGRIGEDPQGPPNNLMPFVAQTAGGRQKELKVFGSDYETPDGTGVRDYIHVVDLAKGHVEVLKLFKNHVGCKIYNLGTGKGYSVLEMVAAFEKASGKKVPYKLVERRPGDVATCYCNPSLAEKELGWKCQKNLEDMCRDLWRWQEQNPKGFSG</sequence>
<comment type="catalytic activity">
    <reaction evidence="1">
        <text>UDP-N-acetyl-alpha-D-glucosamine = UDP-N-acetyl-alpha-D-galactosamine</text>
        <dbReference type="Rhea" id="RHEA:20517"/>
        <dbReference type="ChEBI" id="CHEBI:57705"/>
        <dbReference type="ChEBI" id="CHEBI:67138"/>
        <dbReference type="EC" id="5.1.3.7"/>
    </reaction>
</comment>
<dbReference type="UniPathway" id="UPA00214"/>
<evidence type="ECO:0000256" key="6">
    <source>
        <dbReference type="ARBA" id="ARBA00023027"/>
    </source>
</evidence>
<dbReference type="GO" id="GO:0005829">
    <property type="term" value="C:cytosol"/>
    <property type="evidence" value="ECO:0007669"/>
    <property type="project" value="TreeGrafter"/>
</dbReference>
<comment type="pathway">
    <text evidence="5 9">Carbohydrate metabolism; galactose metabolism.</text>
</comment>
<evidence type="ECO:0000313" key="11">
    <source>
        <dbReference type="EMBL" id="GAV02275.1"/>
    </source>
</evidence>
<evidence type="ECO:0000256" key="5">
    <source>
        <dbReference type="ARBA" id="ARBA00004947"/>
    </source>
</evidence>
<dbReference type="Gene3D" id="3.90.25.10">
    <property type="entry name" value="UDP-galactose 4-epimerase, domain 1"/>
    <property type="match status" value="1"/>
</dbReference>
<comment type="similarity">
    <text evidence="9">Belongs to the NAD(P)-dependent epimerase/dehydratase family.</text>
</comment>
<evidence type="ECO:0000256" key="9">
    <source>
        <dbReference type="RuleBase" id="RU366046"/>
    </source>
</evidence>
<dbReference type="PRINTS" id="PR01713">
    <property type="entry name" value="NUCEPIMERASE"/>
</dbReference>
<keyword evidence="9" id="KW-0119">Carbohydrate metabolism</keyword>
<comment type="cofactor">
    <cofactor evidence="3 9">
        <name>NAD(+)</name>
        <dbReference type="ChEBI" id="CHEBI:57540"/>
    </cofactor>
</comment>
<dbReference type="InterPro" id="IPR005886">
    <property type="entry name" value="UDP_G4E"/>
</dbReference>
<proteinExistence type="inferred from homology"/>
<evidence type="ECO:0000256" key="3">
    <source>
        <dbReference type="ARBA" id="ARBA00001911"/>
    </source>
</evidence>
<dbReference type="NCBIfam" id="TIGR01179">
    <property type="entry name" value="galE"/>
    <property type="match status" value="1"/>
</dbReference>
<dbReference type="Proteomes" id="UP000186922">
    <property type="component" value="Unassembled WGS sequence"/>
</dbReference>
<dbReference type="SUPFAM" id="SSF51735">
    <property type="entry name" value="NAD(P)-binding Rossmann-fold domains"/>
    <property type="match status" value="1"/>
</dbReference>
<dbReference type="NCBIfam" id="NF007956">
    <property type="entry name" value="PRK10675.1"/>
    <property type="match status" value="1"/>
</dbReference>
<gene>
    <name evidence="11" type="primary">RvY_12865-1</name>
    <name evidence="11" type="synonym">RvY_12865.1</name>
    <name evidence="11" type="ORF">RvY_12865</name>
</gene>
<evidence type="ECO:0000256" key="1">
    <source>
        <dbReference type="ARBA" id="ARBA00000014"/>
    </source>
</evidence>